<organism evidence="2 3">
    <name type="scientific">Drechmeria coniospora</name>
    <name type="common">Nematophagous fungus</name>
    <name type="synonym">Meria coniospora</name>
    <dbReference type="NCBI Taxonomy" id="98403"/>
    <lineage>
        <taxon>Eukaryota</taxon>
        <taxon>Fungi</taxon>
        <taxon>Dikarya</taxon>
        <taxon>Ascomycota</taxon>
        <taxon>Pezizomycotina</taxon>
        <taxon>Sordariomycetes</taxon>
        <taxon>Hypocreomycetidae</taxon>
        <taxon>Hypocreales</taxon>
        <taxon>Ophiocordycipitaceae</taxon>
        <taxon>Drechmeria</taxon>
    </lineage>
</organism>
<feature type="compositionally biased region" description="Basic residues" evidence="1">
    <location>
        <begin position="172"/>
        <end position="182"/>
    </location>
</feature>
<proteinExistence type="predicted"/>
<reference evidence="2 3" key="1">
    <citation type="journal article" date="2016" name="Sci. Rep.">
        <title>Insights into Adaptations to a Near-Obligate Nematode Endoparasitic Lifestyle from the Finished Genome of Drechmeria coniospora.</title>
        <authorList>
            <person name="Zhang L."/>
            <person name="Zhou Z."/>
            <person name="Guo Q."/>
            <person name="Fokkens L."/>
            <person name="Miskei M."/>
            <person name="Pocsi I."/>
            <person name="Zhang W."/>
            <person name="Chen M."/>
            <person name="Wang L."/>
            <person name="Sun Y."/>
            <person name="Donzelli B.G."/>
            <person name="Gibson D.M."/>
            <person name="Nelson D.R."/>
            <person name="Luo J.G."/>
            <person name="Rep M."/>
            <person name="Liu H."/>
            <person name="Yang S."/>
            <person name="Wang J."/>
            <person name="Krasnoff S.B."/>
            <person name="Xu Y."/>
            <person name="Molnar I."/>
            <person name="Lin M."/>
        </authorList>
    </citation>
    <scope>NUCLEOTIDE SEQUENCE [LARGE SCALE GENOMIC DNA]</scope>
    <source>
        <strain evidence="2 3">ARSEF 6962</strain>
    </source>
</reference>
<evidence type="ECO:0000313" key="2">
    <source>
        <dbReference type="EMBL" id="KYK54003.1"/>
    </source>
</evidence>
<comment type="caution">
    <text evidence="2">The sequence shown here is derived from an EMBL/GenBank/DDBJ whole genome shotgun (WGS) entry which is preliminary data.</text>
</comment>
<keyword evidence="3" id="KW-1185">Reference proteome</keyword>
<name>A0A151GA84_DRECN</name>
<dbReference type="RefSeq" id="XP_040653355.1">
    <property type="nucleotide sequence ID" value="XM_040803251.1"/>
</dbReference>
<dbReference type="Proteomes" id="UP000076580">
    <property type="component" value="Chromosome 03"/>
</dbReference>
<protein>
    <submittedName>
        <fullName evidence="2">Uncharacterized protein</fullName>
    </submittedName>
</protein>
<evidence type="ECO:0000256" key="1">
    <source>
        <dbReference type="SAM" id="MobiDB-lite"/>
    </source>
</evidence>
<dbReference type="EMBL" id="LAYC01000003">
    <property type="protein sequence ID" value="KYK54003.1"/>
    <property type="molecule type" value="Genomic_DNA"/>
</dbReference>
<dbReference type="InParanoid" id="A0A151GA84"/>
<dbReference type="AlphaFoldDB" id="A0A151GA84"/>
<dbReference type="GeneID" id="63718596"/>
<sequence>MSRKSADTQRSWLLLGTREEPPNLEHKWCRGTASPHGQPRRAAEVDLDLSLSFAAKLSGDVLFRSSSACLIRTTSSSAVRSSSSISPSTAINQEPHGVAGAKMRVLHHVRGRQGATCIGNGTPDRAHLPSIHHQFAGTSTGHTHALARANSTEATSRARRGRGAASSSLASMHRRRRSHLRSGGRLDDSLVATSTYQQRRGCYAVPNNRPACACAFIPLELPRDLLRRANAAVEEGCGEAAH</sequence>
<feature type="region of interest" description="Disordered" evidence="1">
    <location>
        <begin position="151"/>
        <end position="186"/>
    </location>
</feature>
<evidence type="ECO:0000313" key="3">
    <source>
        <dbReference type="Proteomes" id="UP000076580"/>
    </source>
</evidence>
<accession>A0A151GA84</accession>
<gene>
    <name evidence="2" type="ORF">DCS_05953</name>
</gene>